<name>A0A367M508_PSEAI</name>
<sequence>MSTDNPCLTCGACCAHFRVSFYWGECRSAGGVVPDELTVRISPQMVAMSGTENKPARCVGLLGEVGCGVRCTVYEQRSSTCREFEAAWANGQPNPACDAARAAYGLPPLPPPLQPHLAPGRVACERAWAGR</sequence>
<dbReference type="EMBL" id="QORE01000936">
    <property type="protein sequence ID" value="RCI72484.1"/>
    <property type="molecule type" value="Genomic_DNA"/>
</dbReference>
<dbReference type="AlphaFoldDB" id="A0A367M508"/>
<feature type="non-terminal residue" evidence="1">
    <location>
        <position position="131"/>
    </location>
</feature>
<dbReference type="InterPro" id="IPR005358">
    <property type="entry name" value="Puta_zinc/iron-chelating_dom"/>
</dbReference>
<dbReference type="Proteomes" id="UP000253594">
    <property type="component" value="Unassembled WGS sequence"/>
</dbReference>
<accession>A0A367M508</accession>
<reference evidence="1 2" key="1">
    <citation type="submission" date="2018-07" db="EMBL/GenBank/DDBJ databases">
        <title>Mechanisms of high-level aminoglycoside resistance among Gram-negative pathogens in Brazil.</title>
        <authorList>
            <person name="Ballaben A.S."/>
            <person name="Darini A.L.C."/>
            <person name="Doi Y."/>
        </authorList>
    </citation>
    <scope>NUCLEOTIDE SEQUENCE [LARGE SCALE GENOMIC DNA]</scope>
    <source>
        <strain evidence="1 2">B2-305</strain>
    </source>
</reference>
<evidence type="ECO:0000313" key="1">
    <source>
        <dbReference type="EMBL" id="RCI72484.1"/>
    </source>
</evidence>
<gene>
    <name evidence="1" type="ORF">DT376_23515</name>
</gene>
<organism evidence="1 2">
    <name type="scientific">Pseudomonas aeruginosa</name>
    <dbReference type="NCBI Taxonomy" id="287"/>
    <lineage>
        <taxon>Bacteria</taxon>
        <taxon>Pseudomonadati</taxon>
        <taxon>Pseudomonadota</taxon>
        <taxon>Gammaproteobacteria</taxon>
        <taxon>Pseudomonadales</taxon>
        <taxon>Pseudomonadaceae</taxon>
        <taxon>Pseudomonas</taxon>
    </lineage>
</organism>
<dbReference type="Pfam" id="PF03692">
    <property type="entry name" value="CxxCxxCC"/>
    <property type="match status" value="1"/>
</dbReference>
<protein>
    <submittedName>
        <fullName evidence="1">YkgJ family cysteine cluster protein</fullName>
    </submittedName>
</protein>
<evidence type="ECO:0000313" key="2">
    <source>
        <dbReference type="Proteomes" id="UP000253594"/>
    </source>
</evidence>
<proteinExistence type="predicted"/>
<comment type="caution">
    <text evidence="1">The sequence shown here is derived from an EMBL/GenBank/DDBJ whole genome shotgun (WGS) entry which is preliminary data.</text>
</comment>